<reference evidence="3" key="1">
    <citation type="submission" date="2017-02" db="UniProtKB">
        <authorList>
            <consortium name="WormBaseParasite"/>
        </authorList>
    </citation>
    <scope>IDENTIFICATION</scope>
</reference>
<evidence type="ECO:0000313" key="1">
    <source>
        <dbReference type="EMBL" id="VDO30959.1"/>
    </source>
</evidence>
<dbReference type="Proteomes" id="UP000268014">
    <property type="component" value="Unassembled WGS sequence"/>
</dbReference>
<keyword evidence="2" id="KW-1185">Reference proteome</keyword>
<proteinExistence type="predicted"/>
<dbReference type="AlphaFoldDB" id="A0A0N4W9W3"/>
<dbReference type="OrthoDB" id="17907at2759"/>
<sequence>MVRLSILYKEAYHEIRAFQKPSFVVVDAAVGVKEETARKLCHHEKKFALLPYYEMLNRELDTRLEHIKHGLVISILTNEQHPALRNFICALKS</sequence>
<name>A0A0N4W9W3_HAEPC</name>
<dbReference type="STRING" id="6290.A0A0N4W9W3"/>
<protein>
    <submittedName>
        <fullName evidence="3">DUF58 domain-containing protein</fullName>
    </submittedName>
</protein>
<organism evidence="3">
    <name type="scientific">Haemonchus placei</name>
    <name type="common">Barber's pole worm</name>
    <dbReference type="NCBI Taxonomy" id="6290"/>
    <lineage>
        <taxon>Eukaryota</taxon>
        <taxon>Metazoa</taxon>
        <taxon>Ecdysozoa</taxon>
        <taxon>Nematoda</taxon>
        <taxon>Chromadorea</taxon>
        <taxon>Rhabditida</taxon>
        <taxon>Rhabditina</taxon>
        <taxon>Rhabditomorpha</taxon>
        <taxon>Strongyloidea</taxon>
        <taxon>Trichostrongylidae</taxon>
        <taxon>Haemonchus</taxon>
    </lineage>
</organism>
<accession>A0A0N4W9W3</accession>
<evidence type="ECO:0000313" key="3">
    <source>
        <dbReference type="WBParaSite" id="HPLM_0000711801-mRNA-1"/>
    </source>
</evidence>
<dbReference type="EMBL" id="UZAF01016602">
    <property type="protein sequence ID" value="VDO30959.1"/>
    <property type="molecule type" value="Genomic_DNA"/>
</dbReference>
<gene>
    <name evidence="1" type="ORF">HPLM_LOCUS7110</name>
</gene>
<reference evidence="1 2" key="2">
    <citation type="submission" date="2018-11" db="EMBL/GenBank/DDBJ databases">
        <authorList>
            <consortium name="Pathogen Informatics"/>
        </authorList>
    </citation>
    <scope>NUCLEOTIDE SEQUENCE [LARGE SCALE GENOMIC DNA]</scope>
    <source>
        <strain evidence="1 2">MHpl1</strain>
    </source>
</reference>
<evidence type="ECO:0000313" key="2">
    <source>
        <dbReference type="Proteomes" id="UP000268014"/>
    </source>
</evidence>
<dbReference type="WBParaSite" id="HPLM_0000711801-mRNA-1">
    <property type="protein sequence ID" value="HPLM_0000711801-mRNA-1"/>
    <property type="gene ID" value="HPLM_0000711801"/>
</dbReference>